<dbReference type="PANTHER" id="PTHR32063:SF33">
    <property type="entry name" value="RND SUPERFAMILY EFFLUX PUMP PERMEASE COMPONENT"/>
    <property type="match status" value="1"/>
</dbReference>
<keyword evidence="3" id="KW-1185">Reference proteome</keyword>
<feature type="transmembrane region" description="Helical" evidence="1">
    <location>
        <begin position="525"/>
        <end position="547"/>
    </location>
</feature>
<keyword evidence="1" id="KW-0812">Transmembrane</keyword>
<sequence>MERLISWWVHNPVASNLLMVGILLAGVMGFIGMEREAFPQVKPYQANIEVIWPGAAPQEVEEQIISRIEDRLKDLDQINHIYSTAVEGMAEITVSTFPGVDINGFLNDVKNAVDSVTSLPRDIENPRVRRSQFKQEMLRVAVHGDVSERELTRLSEDLRREVATLPWVSTIELFGTRREEVTVELSEASMRQYALSFAEVAEAIRGSSINLSSGQVRTATGDVQIRARNLADTEQDFSQIIIRQSADGGTIRVGDVARVVDGFEDNEILATMNGQPAVLLQVQSTDNMQVVKASEAVHAWMEDRRPSLPEGIELSMWFDTADIYSERMQLIGKSSYLGLALVFLVLILSLRPRVALWVTAGIGVAFVGTFSILPVNDVSLNIMSTFAFLLVLGIVVDDAIVVGESIHHHAHEMGGGSAAAVQGAYAVSRPVIFAVLTTMIAFAPWLFVSGEAAQVTRQLSIVITAALTISLIEAFLILPSHLRDLSHRTNLKGLALRQQRIEHSITGFAQRVYQPILRWAIERRYLTTSAFIGAFIIAIGLFSTGWVKFYFMPQVESSQIVVEVKLPPGTSYDRALSVLDQLQTAERTLVEEVEANALSTGEGTGQLIEGWYTRSRRDNVIAIVKLAPPEVRDLSARETAERLRTLVGDIPDANEIQVNYTLNDNGADITYLLRHRDGDALTAASKELQAKIGSYNGVLDVRDSQQGETDEIVLSLKPGAETLGIRLADVSRQVRQAYFGEEVQRLPRANGDVKVMVRYPTEARRTLSSLNNFRVRTADGREVPLFAIADVELQGGVQRIQRRDGNRVVYVRADLEQDLISDIKRDIEEGYLDELQSRHPGLVILKGGAQEEEDQFINEIASLYAIALFAMYALIAIAFRSYWLPLLIMTAIPFGFMGAIFGHLIFATPLALFSYFGIGAAAGVVVNDNLVLVDYIGRLRDSGKGSFEAVLDAGVNRFRPILLTTVTTFVGLIPIMAERSTNAQFLKPAVLSLSFGVLFALFVTLLLVPSLYLIGEDTRKAMQTARQRFWPGGDAKAVSETLS</sequence>
<feature type="transmembrane region" description="Helical" evidence="1">
    <location>
        <begin position="886"/>
        <end position="906"/>
    </location>
</feature>
<feature type="transmembrane region" description="Helical" evidence="1">
    <location>
        <begin position="912"/>
        <end position="937"/>
    </location>
</feature>
<dbReference type="PANTHER" id="PTHR32063">
    <property type="match status" value="1"/>
</dbReference>
<protein>
    <submittedName>
        <fullName evidence="2">Efflux RND transporter permease subunit</fullName>
    </submittedName>
</protein>
<dbReference type="Gene3D" id="3.30.70.1320">
    <property type="entry name" value="Multidrug efflux transporter AcrB pore domain like"/>
    <property type="match status" value="1"/>
</dbReference>
<dbReference type="Pfam" id="PF00873">
    <property type="entry name" value="ACR_tran"/>
    <property type="match status" value="1"/>
</dbReference>
<name>A0ABZ0I3I3_9GAMM</name>
<dbReference type="SUPFAM" id="SSF82866">
    <property type="entry name" value="Multidrug efflux transporter AcrB transmembrane domain"/>
    <property type="match status" value="2"/>
</dbReference>
<reference evidence="2 3" key="1">
    <citation type="submission" date="2023-10" db="EMBL/GenBank/DDBJ databases">
        <title>Two novel species belonging to the OM43/NOR5 clade.</title>
        <authorList>
            <person name="Park M."/>
        </authorList>
    </citation>
    <scope>NUCLEOTIDE SEQUENCE [LARGE SCALE GENOMIC DNA]</scope>
    <source>
        <strain evidence="2 3">IMCC43200</strain>
    </source>
</reference>
<dbReference type="InterPro" id="IPR027463">
    <property type="entry name" value="AcrB_DN_DC_subdom"/>
</dbReference>
<dbReference type="Gene3D" id="3.30.70.1430">
    <property type="entry name" value="Multidrug efflux transporter AcrB pore domain"/>
    <property type="match status" value="2"/>
</dbReference>
<evidence type="ECO:0000256" key="1">
    <source>
        <dbReference type="SAM" id="Phobius"/>
    </source>
</evidence>
<dbReference type="InterPro" id="IPR001036">
    <property type="entry name" value="Acrflvin-R"/>
</dbReference>
<feature type="transmembrane region" description="Helical" evidence="1">
    <location>
        <begin position="382"/>
        <end position="403"/>
    </location>
</feature>
<feature type="transmembrane region" description="Helical" evidence="1">
    <location>
        <begin position="12"/>
        <end position="33"/>
    </location>
</feature>
<evidence type="ECO:0000313" key="3">
    <source>
        <dbReference type="Proteomes" id="UP001626537"/>
    </source>
</evidence>
<dbReference type="SUPFAM" id="SSF82714">
    <property type="entry name" value="Multidrug efflux transporter AcrB TolC docking domain, DN and DC subdomains"/>
    <property type="match status" value="2"/>
</dbReference>
<accession>A0ABZ0I3I3</accession>
<feature type="transmembrane region" description="Helical" evidence="1">
    <location>
        <begin position="958"/>
        <end position="977"/>
    </location>
</feature>
<feature type="transmembrane region" description="Helical" evidence="1">
    <location>
        <begin position="861"/>
        <end position="879"/>
    </location>
</feature>
<dbReference type="PRINTS" id="PR00702">
    <property type="entry name" value="ACRIFLAVINRP"/>
</dbReference>
<keyword evidence="1" id="KW-1133">Transmembrane helix</keyword>
<feature type="transmembrane region" description="Helical" evidence="1">
    <location>
        <begin position="459"/>
        <end position="478"/>
    </location>
</feature>
<proteinExistence type="predicted"/>
<gene>
    <name evidence="2" type="ORF">R0135_00115</name>
</gene>
<dbReference type="Gene3D" id="3.30.2090.10">
    <property type="entry name" value="Multidrug efflux transporter AcrB TolC docking domain, DN and DC subdomains"/>
    <property type="match status" value="2"/>
</dbReference>
<feature type="transmembrane region" description="Helical" evidence="1">
    <location>
        <begin position="989"/>
        <end position="1014"/>
    </location>
</feature>
<dbReference type="RefSeq" id="WP_407348231.1">
    <property type="nucleotide sequence ID" value="NZ_CP136864.1"/>
</dbReference>
<dbReference type="SUPFAM" id="SSF82693">
    <property type="entry name" value="Multidrug efflux transporter AcrB pore domain, PN1, PN2, PC1 and PC2 subdomains"/>
    <property type="match status" value="3"/>
</dbReference>
<feature type="transmembrane region" description="Helical" evidence="1">
    <location>
        <begin position="424"/>
        <end position="447"/>
    </location>
</feature>
<keyword evidence="1" id="KW-0472">Membrane</keyword>
<dbReference type="EMBL" id="CP136864">
    <property type="protein sequence ID" value="WOJ93588.1"/>
    <property type="molecule type" value="Genomic_DNA"/>
</dbReference>
<dbReference type="Gene3D" id="3.30.70.1440">
    <property type="entry name" value="Multidrug efflux transporter AcrB pore domain"/>
    <property type="match status" value="1"/>
</dbReference>
<feature type="transmembrane region" description="Helical" evidence="1">
    <location>
        <begin position="355"/>
        <end position="376"/>
    </location>
</feature>
<feature type="transmembrane region" description="Helical" evidence="1">
    <location>
        <begin position="330"/>
        <end position="348"/>
    </location>
</feature>
<organism evidence="2 3">
    <name type="scientific">Congregibacter variabilis</name>
    <dbReference type="NCBI Taxonomy" id="3081200"/>
    <lineage>
        <taxon>Bacteria</taxon>
        <taxon>Pseudomonadati</taxon>
        <taxon>Pseudomonadota</taxon>
        <taxon>Gammaproteobacteria</taxon>
        <taxon>Cellvibrionales</taxon>
        <taxon>Halieaceae</taxon>
        <taxon>Congregibacter</taxon>
    </lineage>
</organism>
<dbReference type="Gene3D" id="1.20.1640.10">
    <property type="entry name" value="Multidrug efflux transporter AcrB transmembrane domain"/>
    <property type="match status" value="2"/>
</dbReference>
<dbReference type="Proteomes" id="UP001626537">
    <property type="component" value="Chromosome"/>
</dbReference>
<evidence type="ECO:0000313" key="2">
    <source>
        <dbReference type="EMBL" id="WOJ93588.1"/>
    </source>
</evidence>